<evidence type="ECO:0000256" key="5">
    <source>
        <dbReference type="ARBA" id="ARBA00023274"/>
    </source>
</evidence>
<dbReference type="EMBL" id="NMUH01003198">
    <property type="protein sequence ID" value="MQM04346.1"/>
    <property type="molecule type" value="Genomic_DNA"/>
</dbReference>
<feature type="region of interest" description="Disordered" evidence="6">
    <location>
        <begin position="33"/>
        <end position="62"/>
    </location>
</feature>
<dbReference type="OrthoDB" id="1932324at2759"/>
<dbReference type="GO" id="GO:0008097">
    <property type="term" value="F:5S rRNA binding"/>
    <property type="evidence" value="ECO:0007669"/>
    <property type="project" value="TreeGrafter"/>
</dbReference>
<keyword evidence="5" id="KW-0687">Ribonucleoprotein</keyword>
<dbReference type="GO" id="GO:0005739">
    <property type="term" value="C:mitochondrion"/>
    <property type="evidence" value="ECO:0007669"/>
    <property type="project" value="UniProtKB-SubCell"/>
</dbReference>
<dbReference type="Gene3D" id="3.30.420.80">
    <property type="entry name" value="Ribosomal protein S11"/>
    <property type="match status" value="1"/>
</dbReference>
<protein>
    <submittedName>
        <fullName evidence="7">Uncharacterized protein</fullName>
    </submittedName>
</protein>
<keyword evidence="3" id="KW-0689">Ribosomal protein</keyword>
<gene>
    <name evidence="7" type="ORF">Taro_037144</name>
</gene>
<evidence type="ECO:0000256" key="2">
    <source>
        <dbReference type="ARBA" id="ARBA00007116"/>
    </source>
</evidence>
<dbReference type="CDD" id="cd00432">
    <property type="entry name" value="Ribosomal_L18_L5e"/>
    <property type="match status" value="1"/>
</dbReference>
<evidence type="ECO:0000256" key="6">
    <source>
        <dbReference type="SAM" id="MobiDB-lite"/>
    </source>
</evidence>
<dbReference type="PANTHER" id="PTHR12899">
    <property type="entry name" value="39S RIBOSOMAL PROTEIN L18, MITOCHONDRIAL"/>
    <property type="match status" value="1"/>
</dbReference>
<dbReference type="PANTHER" id="PTHR12899:SF6">
    <property type="entry name" value="OS01G0256600 PROTEIN"/>
    <property type="match status" value="1"/>
</dbReference>
<keyword evidence="4" id="KW-0496">Mitochondrion</keyword>
<proteinExistence type="inferred from homology"/>
<sequence>MFKRKNQKHAKTQGDAHIMKYFSHVRPVARTDVESPWADQSGRPAALPRPPGQPGGRASSISPQLKGVVGHDFLLCVTKELTGAFVVEKEEGQVQRKMVIPPPVRPARISNYLKPYVLRMHFTEKYVSAHVVHTRTATVASSASSQEKQLREAMENTRDVAAVAKIGKLLGKRLSMAELYVLVAPSSYR</sequence>
<organism evidence="7 8">
    <name type="scientific">Colocasia esculenta</name>
    <name type="common">Wild taro</name>
    <name type="synonym">Arum esculentum</name>
    <dbReference type="NCBI Taxonomy" id="4460"/>
    <lineage>
        <taxon>Eukaryota</taxon>
        <taxon>Viridiplantae</taxon>
        <taxon>Streptophyta</taxon>
        <taxon>Embryophyta</taxon>
        <taxon>Tracheophyta</taxon>
        <taxon>Spermatophyta</taxon>
        <taxon>Magnoliopsida</taxon>
        <taxon>Liliopsida</taxon>
        <taxon>Araceae</taxon>
        <taxon>Aroideae</taxon>
        <taxon>Colocasieae</taxon>
        <taxon>Colocasia</taxon>
    </lineage>
</organism>
<dbReference type="SUPFAM" id="SSF53137">
    <property type="entry name" value="Translational machinery components"/>
    <property type="match status" value="1"/>
</dbReference>
<dbReference type="Proteomes" id="UP000652761">
    <property type="component" value="Unassembled WGS sequence"/>
</dbReference>
<evidence type="ECO:0000256" key="4">
    <source>
        <dbReference type="ARBA" id="ARBA00023128"/>
    </source>
</evidence>
<comment type="subcellular location">
    <subcellularLocation>
        <location evidence="1">Mitochondrion</location>
    </subcellularLocation>
</comment>
<keyword evidence="8" id="KW-1185">Reference proteome</keyword>
<dbReference type="InterPro" id="IPR036967">
    <property type="entry name" value="Ribosomal_uS11_sf"/>
</dbReference>
<dbReference type="GO" id="GO:0003735">
    <property type="term" value="F:structural constituent of ribosome"/>
    <property type="evidence" value="ECO:0007669"/>
    <property type="project" value="InterPro"/>
</dbReference>
<dbReference type="InterPro" id="IPR057268">
    <property type="entry name" value="Ribosomal_L18"/>
</dbReference>
<reference evidence="7" key="1">
    <citation type="submission" date="2017-07" db="EMBL/GenBank/DDBJ databases">
        <title>Taro Niue Genome Assembly and Annotation.</title>
        <authorList>
            <person name="Atibalentja N."/>
            <person name="Keating K."/>
            <person name="Fields C.J."/>
        </authorList>
    </citation>
    <scope>NUCLEOTIDE SEQUENCE</scope>
    <source>
        <strain evidence="7">Niue_2</strain>
        <tissue evidence="7">Leaf</tissue>
    </source>
</reference>
<evidence type="ECO:0000313" key="8">
    <source>
        <dbReference type="Proteomes" id="UP000652761"/>
    </source>
</evidence>
<comment type="caution">
    <text evidence="7">The sequence shown here is derived from an EMBL/GenBank/DDBJ whole genome shotgun (WGS) entry which is preliminary data.</text>
</comment>
<name>A0A843W8V6_COLES</name>
<evidence type="ECO:0000256" key="1">
    <source>
        <dbReference type="ARBA" id="ARBA00004173"/>
    </source>
</evidence>
<dbReference type="GO" id="GO:1990904">
    <property type="term" value="C:ribonucleoprotein complex"/>
    <property type="evidence" value="ECO:0007669"/>
    <property type="project" value="UniProtKB-KW"/>
</dbReference>
<comment type="similarity">
    <text evidence="2">Belongs to the universal ribosomal protein uL18 family.</text>
</comment>
<evidence type="ECO:0000256" key="3">
    <source>
        <dbReference type="ARBA" id="ARBA00022980"/>
    </source>
</evidence>
<accession>A0A843W8V6</accession>
<dbReference type="GO" id="GO:0006412">
    <property type="term" value="P:translation"/>
    <property type="evidence" value="ECO:0007669"/>
    <property type="project" value="InterPro"/>
</dbReference>
<dbReference type="GO" id="GO:0005840">
    <property type="term" value="C:ribosome"/>
    <property type="evidence" value="ECO:0007669"/>
    <property type="project" value="UniProtKB-KW"/>
</dbReference>
<dbReference type="InterPro" id="IPR005484">
    <property type="entry name" value="Ribosomal_uL18_bac/plant/anim"/>
</dbReference>
<dbReference type="AlphaFoldDB" id="A0A843W8V6"/>
<evidence type="ECO:0000313" key="7">
    <source>
        <dbReference type="EMBL" id="MQM04346.1"/>
    </source>
</evidence>